<keyword evidence="2" id="KW-1185">Reference proteome</keyword>
<name>A0A839T438_AZOMA</name>
<dbReference type="EMBL" id="JACHXI010000009">
    <property type="protein sequence ID" value="MBB3103769.1"/>
    <property type="molecule type" value="Genomic_DNA"/>
</dbReference>
<evidence type="ECO:0000313" key="2">
    <source>
        <dbReference type="Proteomes" id="UP000549250"/>
    </source>
</evidence>
<sequence>MKWRKLSPTLVESIEGYQIEKQGDRYQAIWQSRPIGGACSAAADANRLCDEHLASHGPKACWMVSVPGYHPFSMVGAAMLRAEAMAAVSAIWPGKTVDVA</sequence>
<accession>A0A839T438</accession>
<gene>
    <name evidence="1" type="ORF">FHR87_002166</name>
</gene>
<dbReference type="Proteomes" id="UP000549250">
    <property type="component" value="Unassembled WGS sequence"/>
</dbReference>
<organism evidence="1 2">
    <name type="scientific">Azomonas macrocytogenes</name>
    <name type="common">Azotobacter macrocytogenes</name>
    <dbReference type="NCBI Taxonomy" id="69962"/>
    <lineage>
        <taxon>Bacteria</taxon>
        <taxon>Pseudomonadati</taxon>
        <taxon>Pseudomonadota</taxon>
        <taxon>Gammaproteobacteria</taxon>
        <taxon>Pseudomonadales</taxon>
        <taxon>Pseudomonadaceae</taxon>
        <taxon>Azomonas</taxon>
    </lineage>
</organism>
<dbReference type="AlphaFoldDB" id="A0A839T438"/>
<dbReference type="RefSeq" id="WP_183166676.1">
    <property type="nucleotide sequence ID" value="NZ_JACHXI010000009.1"/>
</dbReference>
<evidence type="ECO:0000313" key="1">
    <source>
        <dbReference type="EMBL" id="MBB3103769.1"/>
    </source>
</evidence>
<protein>
    <submittedName>
        <fullName evidence="1">Uncharacterized protein</fullName>
    </submittedName>
</protein>
<comment type="caution">
    <text evidence="1">The sequence shown here is derived from an EMBL/GenBank/DDBJ whole genome shotgun (WGS) entry which is preliminary data.</text>
</comment>
<proteinExistence type="predicted"/>
<reference evidence="1 2" key="1">
    <citation type="submission" date="2020-08" db="EMBL/GenBank/DDBJ databases">
        <title>Genomic Encyclopedia of Type Strains, Phase III (KMG-III): the genomes of soil and plant-associated and newly described type strains.</title>
        <authorList>
            <person name="Whitman W."/>
        </authorList>
    </citation>
    <scope>NUCLEOTIDE SEQUENCE [LARGE SCALE GENOMIC DNA]</scope>
    <source>
        <strain evidence="1 2">CECT 4462</strain>
    </source>
</reference>